<dbReference type="PANTHER" id="PTHR10948:SF23">
    <property type="entry name" value="TRANSPOSASE INSI FOR INSERTION SEQUENCE ELEMENT IS30A-RELATED"/>
    <property type="match status" value="1"/>
</dbReference>
<evidence type="ECO:0000313" key="3">
    <source>
        <dbReference type="EMBL" id="ORA47383.1"/>
    </source>
</evidence>
<organism evidence="3 4">
    <name type="scientific">Mycobacterium bouchedurhonense</name>
    <dbReference type="NCBI Taxonomy" id="701041"/>
    <lineage>
        <taxon>Bacteria</taxon>
        <taxon>Bacillati</taxon>
        <taxon>Actinomycetota</taxon>
        <taxon>Actinomycetes</taxon>
        <taxon>Mycobacteriales</taxon>
        <taxon>Mycobacteriaceae</taxon>
        <taxon>Mycobacterium</taxon>
        <taxon>Mycobacterium avium complex (MAC)</taxon>
    </lineage>
</organism>
<dbReference type="NCBIfam" id="NF033563">
    <property type="entry name" value="transpos_IS30"/>
    <property type="match status" value="1"/>
</dbReference>
<accession>A0ABX3S9R5</accession>
<keyword evidence="1" id="KW-0233">DNA recombination</keyword>
<evidence type="ECO:0000313" key="4">
    <source>
        <dbReference type="Proteomes" id="UP000192293"/>
    </source>
</evidence>
<dbReference type="InterPro" id="IPR025246">
    <property type="entry name" value="IS30-like_HTH"/>
</dbReference>
<dbReference type="PANTHER" id="PTHR10948">
    <property type="entry name" value="TRANSPOSASE"/>
    <property type="match status" value="1"/>
</dbReference>
<proteinExistence type="predicted"/>
<dbReference type="InterPro" id="IPR053392">
    <property type="entry name" value="Transposase_IS30-like"/>
</dbReference>
<dbReference type="Gene3D" id="1.10.10.60">
    <property type="entry name" value="Homeodomain-like"/>
    <property type="match status" value="1"/>
</dbReference>
<dbReference type="Pfam" id="PF13936">
    <property type="entry name" value="HTH_38"/>
    <property type="match status" value="1"/>
</dbReference>
<evidence type="ECO:0000259" key="2">
    <source>
        <dbReference type="Pfam" id="PF13936"/>
    </source>
</evidence>
<dbReference type="InterPro" id="IPR051917">
    <property type="entry name" value="Transposase-Integrase"/>
</dbReference>
<protein>
    <recommendedName>
        <fullName evidence="2">Transposase IS30-like HTH domain-containing protein</fullName>
    </recommendedName>
</protein>
<feature type="domain" description="Transposase IS30-like HTH" evidence="2">
    <location>
        <begin position="126"/>
        <end position="168"/>
    </location>
</feature>
<evidence type="ECO:0000256" key="1">
    <source>
        <dbReference type="ARBA" id="ARBA00023172"/>
    </source>
</evidence>
<dbReference type="Proteomes" id="UP000192293">
    <property type="component" value="Unassembled WGS sequence"/>
</dbReference>
<gene>
    <name evidence="3" type="ORF">BST19_17805</name>
</gene>
<sequence length="306" mass="35205">MLSIRGNVSAVARELGYVRVTCYKWAHQAGIFTGKDVSDQREEFLGLRSAGVSRRDAAEQVGVDKRTAQDWDKGIRQFYGGRVYPDGRVVKYRSAQILTNVKNPRNTYGRNDNQIELERLERCISPRFLSLTEREQIHDLKAAGQSTRQIGRRLSRAPSTISRELRRNATASLGYLPYSAHRLAASRRPRPKQRKLQRPGRLRHYVTRGLGRRWSPEQISRRLVRDFPDDLEMRVGTEAIYQTIYLHGRGALKREIVSAIRSGRVTRKPRRDPAHRTPRFREAMISIADRPAEAADRAIPGHWESQ</sequence>
<name>A0ABX3S9R5_MYCBC</name>
<reference evidence="3 4" key="1">
    <citation type="submission" date="2017-02" db="EMBL/GenBank/DDBJ databases">
        <title>The new phylogeny of genus Mycobacterium.</title>
        <authorList>
            <person name="Tortoli E."/>
            <person name="Trovato A."/>
            <person name="Cirillo D.M."/>
        </authorList>
    </citation>
    <scope>NUCLEOTIDE SEQUENCE [LARGE SCALE GENOMIC DNA]</scope>
    <source>
        <strain evidence="3 4">DSM 45439</strain>
    </source>
</reference>
<comment type="caution">
    <text evidence="3">The sequence shown here is derived from an EMBL/GenBank/DDBJ whole genome shotgun (WGS) entry which is preliminary data.</text>
</comment>
<keyword evidence="4" id="KW-1185">Reference proteome</keyword>
<dbReference type="EMBL" id="MVHL01000029">
    <property type="protein sequence ID" value="ORA47383.1"/>
    <property type="molecule type" value="Genomic_DNA"/>
</dbReference>